<feature type="region of interest" description="Disordered" evidence="2">
    <location>
        <begin position="267"/>
        <end position="302"/>
    </location>
</feature>
<feature type="region of interest" description="Disordered" evidence="2">
    <location>
        <begin position="452"/>
        <end position="474"/>
    </location>
</feature>
<dbReference type="PANTHER" id="PTHR11049:SF16">
    <property type="entry name" value="PROTEIN VDLD"/>
    <property type="match status" value="1"/>
</dbReference>
<gene>
    <name evidence="4" type="ORF">BZG36_03277</name>
</gene>
<dbReference type="GO" id="GO:0052816">
    <property type="term" value="F:long-chain fatty acyl-CoA hydrolase activity"/>
    <property type="evidence" value="ECO:0007669"/>
    <property type="project" value="TreeGrafter"/>
</dbReference>
<dbReference type="OrthoDB" id="3184331at2759"/>
<organism evidence="4 5">
    <name type="scientific">Bifiguratus adelaidae</name>
    <dbReference type="NCBI Taxonomy" id="1938954"/>
    <lineage>
        <taxon>Eukaryota</taxon>
        <taxon>Fungi</taxon>
        <taxon>Fungi incertae sedis</taxon>
        <taxon>Mucoromycota</taxon>
        <taxon>Mucoromycotina</taxon>
        <taxon>Endogonomycetes</taxon>
        <taxon>Endogonales</taxon>
        <taxon>Endogonales incertae sedis</taxon>
        <taxon>Bifiguratus</taxon>
    </lineage>
</organism>
<dbReference type="AlphaFoldDB" id="A0A261XZZ3"/>
<feature type="compositionally biased region" description="Basic and acidic residues" evidence="2">
    <location>
        <begin position="291"/>
        <end position="302"/>
    </location>
</feature>
<dbReference type="PANTHER" id="PTHR11049">
    <property type="entry name" value="ACYL COENZYME A THIOESTER HYDROLASE"/>
    <property type="match status" value="1"/>
</dbReference>
<name>A0A261XZZ3_9FUNG</name>
<keyword evidence="5" id="KW-1185">Reference proteome</keyword>
<reference evidence="4 5" key="1">
    <citation type="journal article" date="2017" name="Mycologia">
        <title>Bifiguratus adelaidae, gen. et sp. nov., a new member of Mucoromycotina in endophytic and soil-dwelling habitats.</title>
        <authorList>
            <person name="Torres-Cruz T.J."/>
            <person name="Billingsley Tobias T.L."/>
            <person name="Almatruk M."/>
            <person name="Hesse C."/>
            <person name="Kuske C.R."/>
            <person name="Desiro A."/>
            <person name="Benucci G.M."/>
            <person name="Bonito G."/>
            <person name="Stajich J.E."/>
            <person name="Dunlap C."/>
            <person name="Arnold A.E."/>
            <person name="Porras-Alfaro A."/>
        </authorList>
    </citation>
    <scope>NUCLEOTIDE SEQUENCE [LARGE SCALE GENOMIC DNA]</scope>
    <source>
        <strain evidence="4 5">AZ0501</strain>
    </source>
</reference>
<evidence type="ECO:0000313" key="4">
    <source>
        <dbReference type="EMBL" id="OZJ03913.1"/>
    </source>
</evidence>
<dbReference type="PROSITE" id="PS51770">
    <property type="entry name" value="HOTDOG_ACOT"/>
    <property type="match status" value="2"/>
</dbReference>
<dbReference type="Proteomes" id="UP000242875">
    <property type="component" value="Unassembled WGS sequence"/>
</dbReference>
<dbReference type="CDD" id="cd03442">
    <property type="entry name" value="BFIT_BACH"/>
    <property type="match status" value="2"/>
</dbReference>
<feature type="domain" description="HotDog ACOT-type" evidence="3">
    <location>
        <begin position="304"/>
        <end position="416"/>
    </location>
</feature>
<evidence type="ECO:0000256" key="1">
    <source>
        <dbReference type="ARBA" id="ARBA00022801"/>
    </source>
</evidence>
<dbReference type="InterPro" id="IPR029069">
    <property type="entry name" value="HotDog_dom_sf"/>
</dbReference>
<evidence type="ECO:0000259" key="3">
    <source>
        <dbReference type="PROSITE" id="PS51770"/>
    </source>
</evidence>
<dbReference type="InterPro" id="IPR006683">
    <property type="entry name" value="Thioestr_dom"/>
</dbReference>
<sequence>MASKNVQTPDGVVARKSNNGSESTYEWLSNGIKDGVYTLLRPVVAYLAPDPYTHTFQSRPKMHAKPAHLSRVTMTEMVLPSYSDTRGFMYAGVLLGWIDIAAGIAAKRHAVHPCVTRSVDDVHFLQPIKTGDMVVIQASVNKAWKTSMEVGVRVETENPLSGQRRFVAHAYMTFVAMRPKSTAKTSLGRAIQDHEPVSVPQIIPVTAIEKVRFNMAEKRRNRRFEEKKRPTQQHLERMREKMREWSQGLRHETVSDAVVVQHPVLMTEPDNDGKETRALTPPPPLRPRRSLIPERETPTEKSMENSFAEMVELVLPQHANTLHITFGGKIMQWMESCCIASASRHARSYTLTASIDSLQFIQPTHVGEVVTIRSMVSRAFRSSIEVYVVVEGENLQTGEIYFTNDAFFTIVAVDAESVPIEVPKVVPHNQEEKNLYEGSELRRKKRLQERRELVERESPAVSSEDLMTSPVVPR</sequence>
<feature type="region of interest" description="Disordered" evidence="2">
    <location>
        <begin position="1"/>
        <end position="24"/>
    </location>
</feature>
<dbReference type="GO" id="GO:0006637">
    <property type="term" value="P:acyl-CoA metabolic process"/>
    <property type="evidence" value="ECO:0007669"/>
    <property type="project" value="TreeGrafter"/>
</dbReference>
<evidence type="ECO:0000256" key="2">
    <source>
        <dbReference type="SAM" id="MobiDB-lite"/>
    </source>
</evidence>
<dbReference type="Pfam" id="PF03061">
    <property type="entry name" value="4HBT"/>
    <property type="match status" value="2"/>
</dbReference>
<keyword evidence="1" id="KW-0378">Hydrolase</keyword>
<feature type="domain" description="HotDog ACOT-type" evidence="3">
    <location>
        <begin position="68"/>
        <end position="180"/>
    </location>
</feature>
<dbReference type="SUPFAM" id="SSF54637">
    <property type="entry name" value="Thioesterase/thiol ester dehydrase-isomerase"/>
    <property type="match status" value="2"/>
</dbReference>
<proteinExistence type="predicted"/>
<dbReference type="GO" id="GO:0005829">
    <property type="term" value="C:cytosol"/>
    <property type="evidence" value="ECO:0007669"/>
    <property type="project" value="TreeGrafter"/>
</dbReference>
<protein>
    <recommendedName>
        <fullName evidence="3">HotDog ACOT-type domain-containing protein</fullName>
    </recommendedName>
</protein>
<accession>A0A261XZZ3</accession>
<dbReference type="InterPro" id="IPR033120">
    <property type="entry name" value="HOTDOG_ACOT"/>
</dbReference>
<comment type="caution">
    <text evidence="4">The sequence shown here is derived from an EMBL/GenBank/DDBJ whole genome shotgun (WGS) entry which is preliminary data.</text>
</comment>
<evidence type="ECO:0000313" key="5">
    <source>
        <dbReference type="Proteomes" id="UP000242875"/>
    </source>
</evidence>
<dbReference type="Gene3D" id="3.10.129.10">
    <property type="entry name" value="Hotdog Thioesterase"/>
    <property type="match status" value="2"/>
</dbReference>
<dbReference type="EMBL" id="MVBO01000063">
    <property type="protein sequence ID" value="OZJ03913.1"/>
    <property type="molecule type" value="Genomic_DNA"/>
</dbReference>
<dbReference type="InterPro" id="IPR040170">
    <property type="entry name" value="Cytosol_ACT"/>
</dbReference>